<accession>A0AAW8JA27</accession>
<name>A0AAW8JA27_9GAMM</name>
<evidence type="ECO:0000256" key="1">
    <source>
        <dbReference type="SAM" id="SignalP"/>
    </source>
</evidence>
<evidence type="ECO:0000313" key="3">
    <source>
        <dbReference type="Proteomes" id="UP001243844"/>
    </source>
</evidence>
<feature type="signal peptide" evidence="1">
    <location>
        <begin position="1"/>
        <end position="25"/>
    </location>
</feature>
<dbReference type="AlphaFoldDB" id="A0AAW8JA27"/>
<evidence type="ECO:0008006" key="4">
    <source>
        <dbReference type="Google" id="ProtNLM"/>
    </source>
</evidence>
<dbReference type="RefSeq" id="WP_308975907.1">
    <property type="nucleotide sequence ID" value="NZ_JAVIDL010000039.1"/>
</dbReference>
<organism evidence="2 3">
    <name type="scientific">Acinetobacter rudis</name>
    <dbReference type="NCBI Taxonomy" id="632955"/>
    <lineage>
        <taxon>Bacteria</taxon>
        <taxon>Pseudomonadati</taxon>
        <taxon>Pseudomonadota</taxon>
        <taxon>Gammaproteobacteria</taxon>
        <taxon>Moraxellales</taxon>
        <taxon>Moraxellaceae</taxon>
        <taxon>Acinetobacter</taxon>
    </lineage>
</organism>
<feature type="chain" id="PRO_5043891637" description="Lipoprotein" evidence="1">
    <location>
        <begin position="26"/>
        <end position="188"/>
    </location>
</feature>
<dbReference type="EMBL" id="JAVIDL010000039">
    <property type="protein sequence ID" value="MDQ8936927.1"/>
    <property type="molecule type" value="Genomic_DNA"/>
</dbReference>
<reference evidence="2" key="1">
    <citation type="submission" date="2023-08" db="EMBL/GenBank/DDBJ databases">
        <title>Emergence of clinically-relevant ST2 carbapenem-resistant Acinetobacter baumannii strains in hospital sewages in Zhejiang, East of China.</title>
        <authorList>
            <person name="Kaichao C."/>
            <person name="Zhang R."/>
        </authorList>
    </citation>
    <scope>NUCLEOTIDE SEQUENCE</scope>
    <source>
        <strain evidence="2">M-RB-37</strain>
    </source>
</reference>
<sequence length="188" mass="21511">MFRSRIIIIGFAGFLLSACQSTHFALDRLMIQQVEKRPNAENNVSLYCAGAKSCEFSRIDQIEIVNDQSKRVNPNAIRKGYVHLTGEARDQSNLYLTIPAKQHEVVVHFYPISNKHAEVFHFIHQFKPNKRYQLTMYRKQSKKAGSLLSVSPPAPLCVDVHEVNKLVRRFCRPHDAATGVSEFVEEKI</sequence>
<comment type="caution">
    <text evidence="2">The sequence shown here is derived from an EMBL/GenBank/DDBJ whole genome shotgun (WGS) entry which is preliminary data.</text>
</comment>
<evidence type="ECO:0000313" key="2">
    <source>
        <dbReference type="EMBL" id="MDQ8936927.1"/>
    </source>
</evidence>
<gene>
    <name evidence="2" type="ORF">RFH47_14485</name>
</gene>
<proteinExistence type="predicted"/>
<keyword evidence="1" id="KW-0732">Signal</keyword>
<protein>
    <recommendedName>
        <fullName evidence="4">Lipoprotein</fullName>
    </recommendedName>
</protein>
<dbReference type="Proteomes" id="UP001243844">
    <property type="component" value="Unassembled WGS sequence"/>
</dbReference>
<dbReference type="PROSITE" id="PS51257">
    <property type="entry name" value="PROKAR_LIPOPROTEIN"/>
    <property type="match status" value="1"/>
</dbReference>